<organism evidence="4 5">
    <name type="scientific">Promicromonospora vindobonensis</name>
    <dbReference type="NCBI Taxonomy" id="195748"/>
    <lineage>
        <taxon>Bacteria</taxon>
        <taxon>Bacillati</taxon>
        <taxon>Actinomycetota</taxon>
        <taxon>Actinomycetes</taxon>
        <taxon>Micrococcales</taxon>
        <taxon>Promicromonosporaceae</taxon>
        <taxon>Promicromonospora</taxon>
    </lineage>
</organism>
<dbReference type="GO" id="GO:0034220">
    <property type="term" value="P:monoatomic ion transmembrane transport"/>
    <property type="evidence" value="ECO:0007669"/>
    <property type="project" value="UniProtKB-KW"/>
</dbReference>
<feature type="region of interest" description="Disordered" evidence="1">
    <location>
        <begin position="1"/>
        <end position="27"/>
    </location>
</feature>
<dbReference type="EMBL" id="JBHUOG010000001">
    <property type="protein sequence ID" value="MFD2792445.1"/>
    <property type="molecule type" value="Genomic_DNA"/>
</dbReference>
<dbReference type="RefSeq" id="WP_377180069.1">
    <property type="nucleotide sequence ID" value="NZ_JBHUOG010000001.1"/>
</dbReference>
<accession>A0ABW5VPR1</accession>
<evidence type="ECO:0000313" key="5">
    <source>
        <dbReference type="Proteomes" id="UP001597479"/>
    </source>
</evidence>
<keyword evidence="4" id="KW-0813">Transport</keyword>
<keyword evidence="4" id="KW-0406">Ion transport</keyword>
<evidence type="ECO:0000256" key="1">
    <source>
        <dbReference type="SAM" id="MobiDB-lite"/>
    </source>
</evidence>
<protein>
    <submittedName>
        <fullName evidence="4">Potassium channel family protein</fullName>
    </submittedName>
</protein>
<dbReference type="InterPro" id="IPR013099">
    <property type="entry name" value="K_chnl_dom"/>
</dbReference>
<dbReference type="Gene3D" id="1.10.287.70">
    <property type="match status" value="1"/>
</dbReference>
<feature type="transmembrane region" description="Helical" evidence="2">
    <location>
        <begin position="102"/>
        <end position="121"/>
    </location>
</feature>
<name>A0ABW5VPR1_9MICO</name>
<keyword evidence="2" id="KW-0472">Membrane</keyword>
<feature type="transmembrane region" description="Helical" evidence="2">
    <location>
        <begin position="67"/>
        <end position="90"/>
    </location>
</feature>
<evidence type="ECO:0000259" key="3">
    <source>
        <dbReference type="Pfam" id="PF07885"/>
    </source>
</evidence>
<keyword evidence="4" id="KW-0407">Ion channel</keyword>
<keyword evidence="5" id="KW-1185">Reference proteome</keyword>
<keyword evidence="2" id="KW-1133">Transmembrane helix</keyword>
<feature type="domain" description="Potassium channel" evidence="3">
    <location>
        <begin position="109"/>
        <end position="187"/>
    </location>
</feature>
<comment type="caution">
    <text evidence="4">The sequence shown here is derived from an EMBL/GenBank/DDBJ whole genome shotgun (WGS) entry which is preliminary data.</text>
</comment>
<dbReference type="SUPFAM" id="SSF81324">
    <property type="entry name" value="Voltage-gated potassium channels"/>
    <property type="match status" value="1"/>
</dbReference>
<keyword evidence="2" id="KW-0812">Transmembrane</keyword>
<evidence type="ECO:0000256" key="2">
    <source>
        <dbReference type="SAM" id="Phobius"/>
    </source>
</evidence>
<reference evidence="5" key="1">
    <citation type="journal article" date="2019" name="Int. J. Syst. Evol. Microbiol.">
        <title>The Global Catalogue of Microorganisms (GCM) 10K type strain sequencing project: providing services to taxonomists for standard genome sequencing and annotation.</title>
        <authorList>
            <consortium name="The Broad Institute Genomics Platform"/>
            <consortium name="The Broad Institute Genome Sequencing Center for Infectious Disease"/>
            <person name="Wu L."/>
            <person name="Ma J."/>
        </authorList>
    </citation>
    <scope>NUCLEOTIDE SEQUENCE [LARGE SCALE GENOMIC DNA]</scope>
    <source>
        <strain evidence="5">CCM 7044</strain>
    </source>
</reference>
<feature type="compositionally biased region" description="Low complexity" evidence="1">
    <location>
        <begin position="15"/>
        <end position="24"/>
    </location>
</feature>
<gene>
    <name evidence="4" type="ORF">ACFS27_02675</name>
</gene>
<dbReference type="Pfam" id="PF07885">
    <property type="entry name" value="Ion_trans_2"/>
    <property type="match status" value="1"/>
</dbReference>
<proteinExistence type="predicted"/>
<dbReference type="Proteomes" id="UP001597479">
    <property type="component" value="Unassembled WGS sequence"/>
</dbReference>
<feature type="transmembrane region" description="Helical" evidence="2">
    <location>
        <begin position="169"/>
        <end position="187"/>
    </location>
</feature>
<sequence length="193" mass="20817">MPAHVPQPDGEIADAGRGSPRARPGGAGNRRRWVLIALGLLRAGATSLLLIALYYVLPLDRDTVRHLASVLVVGLTALTLTGYWQIRAILRSRFPGIQAIEALAMLVPFFLILFASTYFMISFQTPATFSEPLTRSDALYFTVTTFATVGFGDIAPRAELVRLLVSGQVLLDLVIVGLGIRVILGAVQKSRSG</sequence>
<evidence type="ECO:0000313" key="4">
    <source>
        <dbReference type="EMBL" id="MFD2792445.1"/>
    </source>
</evidence>
<feature type="transmembrane region" description="Helical" evidence="2">
    <location>
        <begin position="33"/>
        <end position="55"/>
    </location>
</feature>